<reference evidence="7" key="1">
    <citation type="submission" date="2018-11" db="EMBL/GenBank/DDBJ databases">
        <authorList>
            <person name="Alioto T."/>
            <person name="Alioto T."/>
        </authorList>
    </citation>
    <scope>NUCLEOTIDE SEQUENCE</scope>
</reference>
<evidence type="ECO:0000256" key="1">
    <source>
        <dbReference type="ARBA" id="ARBA00022737"/>
    </source>
</evidence>
<feature type="chain" id="PRO_5032304554" description="Sema domain-containing protein" evidence="5">
    <location>
        <begin position="19"/>
        <end position="1137"/>
    </location>
</feature>
<dbReference type="InterPro" id="IPR013783">
    <property type="entry name" value="Ig-like_fold"/>
</dbReference>
<keyword evidence="1" id="KW-0677">Repeat</keyword>
<dbReference type="CDD" id="cd00102">
    <property type="entry name" value="IPT"/>
    <property type="match status" value="1"/>
</dbReference>
<sequence>MVLNSILVLLGAVIVIQSKCMNASSVYHVYKNYNEKFRNLAATSDYVYIGGNSMIIQLSPSLIYLDKKYVSIDGSTSKYPENWLVSTQTNESLIVCNFSPKFDTLCVKLNRDLSVVSNSSSLISSKSSTKYLTTTFQETNILIIASSTCLSTVAENQACNSISSFSVDTFLQRFQPYKGNRTYAVEYLRKTKHVTFKAILQIEKFTYFVFNTDSGHSKLGKMCTGTFDMRTNGFEDTPIVCSQYGKNYTLAQDAVYWHGFLFVVFSDDLINVICKYNITNVKYIFTKSRQERLKCPYNSGTANEYFKKQKLTGWCFNQTTRQCQSDQGNHFCPELTDEYDGFCNTTIFGSVEGTLPITEDKIVYSGEIAKPGVIVKLGILSFLTHSIIFAGTIKGQIGKIYVDKWRSEQLGTFKTVQHTFPVLDIKVHNQNVYVITENTVINIGDNDPCPVTEICLECMTSENPACGWDIIPGSCAACVNTNVCFWCIETVSCGRHAAACPTSNIISAPETGVRKLYLNYNGSRLDNSVELEVYACMDFSRSCGICKHYNNEGYKCDWCGSCKTTIGGAPETCKQHQIVQCQLSVSGVYPSTGPEFGGTLINITGSNIGNRGDNISVTINKVNCTNATVMEPSTVISCITCNGSASTKDGVVVTVNGVDSPIARHMYTFQSQIELLTFSPNTSILSGGRKISVQGINIGFIGSRYNISICNDIKCIGCRFLQVEEDHTLTCNMDRSDSADTFTYMSVTIDGKTHLTLNKKFLVVADPLVVPLSLDNATVFQSGGQELTITGTGFSNVEIVIVDTPDADPCTIISDNIVVCKAPPYVESDFERRKRSAVQNIFVNFDDYRVSLGVFYVDDPLLEKLSKVYAYVHNAVLEIKGHGLLLGARPDDYLIRVGLDGLCVIIEINNYNITCLPPATKPRTNTGDLVFILVVVGNINEHVGYLRYESSASENNNIVLYGVAGGGIAGVIVIISVIALMMRRSMKKKADKTNTEMKEIKKKISNMVAKEDVVGLSTGTANSRTEFVEPDDEVYDEINAEEESNSNSNGNTYLEVTFGYEDLGQMSAINPYNQLQQTKEVDRDREIEGYLTSPREIANSDNLTRTQLYSDDSEDYMEPVDTTDESNYLQVTSINCE</sequence>
<dbReference type="Proteomes" id="UP000596742">
    <property type="component" value="Unassembled WGS sequence"/>
</dbReference>
<keyword evidence="4" id="KW-0812">Transmembrane</keyword>
<evidence type="ECO:0000313" key="8">
    <source>
        <dbReference type="Proteomes" id="UP000596742"/>
    </source>
</evidence>
<evidence type="ECO:0000259" key="6">
    <source>
        <dbReference type="PROSITE" id="PS51004"/>
    </source>
</evidence>
<feature type="transmembrane region" description="Helical" evidence="4">
    <location>
        <begin position="958"/>
        <end position="982"/>
    </location>
</feature>
<evidence type="ECO:0000313" key="7">
    <source>
        <dbReference type="EMBL" id="VDI38536.1"/>
    </source>
</evidence>
<dbReference type="AlphaFoldDB" id="A0A8B6ER16"/>
<accession>A0A8B6ER16</accession>
<dbReference type="InterPro" id="IPR001627">
    <property type="entry name" value="Semap_dom"/>
</dbReference>
<feature type="signal peptide" evidence="5">
    <location>
        <begin position="1"/>
        <end position="18"/>
    </location>
</feature>
<dbReference type="InterPro" id="IPR014756">
    <property type="entry name" value="Ig_E-set"/>
</dbReference>
<keyword evidence="4" id="KW-1133">Transmembrane helix</keyword>
<comment type="caution">
    <text evidence="7">The sequence shown here is derived from an EMBL/GenBank/DDBJ whole genome shotgun (WGS) entry which is preliminary data.</text>
</comment>
<evidence type="ECO:0000256" key="4">
    <source>
        <dbReference type="SAM" id="Phobius"/>
    </source>
</evidence>
<dbReference type="InterPro" id="IPR036352">
    <property type="entry name" value="Semap_dom_sf"/>
</dbReference>
<dbReference type="GO" id="GO:0002116">
    <property type="term" value="C:semaphorin receptor complex"/>
    <property type="evidence" value="ECO:0007669"/>
    <property type="project" value="TreeGrafter"/>
</dbReference>
<feature type="domain" description="Sema" evidence="6">
    <location>
        <begin position="13"/>
        <end position="445"/>
    </location>
</feature>
<keyword evidence="5" id="KW-0732">Signal</keyword>
<dbReference type="GO" id="GO:0030334">
    <property type="term" value="P:regulation of cell migration"/>
    <property type="evidence" value="ECO:0007669"/>
    <property type="project" value="TreeGrafter"/>
</dbReference>
<evidence type="ECO:0000256" key="3">
    <source>
        <dbReference type="SAM" id="Coils"/>
    </source>
</evidence>
<dbReference type="PANTHER" id="PTHR22625:SF44">
    <property type="entry name" value="PLEXIN-B"/>
    <property type="match status" value="1"/>
</dbReference>
<dbReference type="SUPFAM" id="SSF101912">
    <property type="entry name" value="Sema domain"/>
    <property type="match status" value="1"/>
</dbReference>
<protein>
    <recommendedName>
        <fullName evidence="6">Sema domain-containing protein</fullName>
    </recommendedName>
</protein>
<dbReference type="CDD" id="cd00603">
    <property type="entry name" value="IPT_PCSR"/>
    <property type="match status" value="1"/>
</dbReference>
<dbReference type="SMART" id="SM00429">
    <property type="entry name" value="IPT"/>
    <property type="match status" value="3"/>
</dbReference>
<dbReference type="EMBL" id="UYJE01005602">
    <property type="protein sequence ID" value="VDI38536.1"/>
    <property type="molecule type" value="Genomic_DNA"/>
</dbReference>
<dbReference type="OrthoDB" id="6131318at2759"/>
<dbReference type="PROSITE" id="PS51004">
    <property type="entry name" value="SEMA"/>
    <property type="match status" value="1"/>
</dbReference>
<name>A0A8B6ER16_MYTGA</name>
<dbReference type="SUPFAM" id="SSF81296">
    <property type="entry name" value="E set domains"/>
    <property type="match status" value="2"/>
</dbReference>
<keyword evidence="3" id="KW-0175">Coiled coil</keyword>
<organism evidence="7 8">
    <name type="scientific">Mytilus galloprovincialis</name>
    <name type="common">Mediterranean mussel</name>
    <dbReference type="NCBI Taxonomy" id="29158"/>
    <lineage>
        <taxon>Eukaryota</taxon>
        <taxon>Metazoa</taxon>
        <taxon>Spiralia</taxon>
        <taxon>Lophotrochozoa</taxon>
        <taxon>Mollusca</taxon>
        <taxon>Bivalvia</taxon>
        <taxon>Autobranchia</taxon>
        <taxon>Pteriomorphia</taxon>
        <taxon>Mytilida</taxon>
        <taxon>Mytiloidea</taxon>
        <taxon>Mytilidae</taxon>
        <taxon>Mytilinae</taxon>
        <taxon>Mytilus</taxon>
    </lineage>
</organism>
<dbReference type="Gene3D" id="2.60.40.10">
    <property type="entry name" value="Immunoglobulins"/>
    <property type="match status" value="1"/>
</dbReference>
<evidence type="ECO:0000256" key="2">
    <source>
        <dbReference type="PROSITE-ProRule" id="PRU00352"/>
    </source>
</evidence>
<keyword evidence="4" id="KW-0472">Membrane</keyword>
<gene>
    <name evidence="7" type="ORF">MGAL_10B034605</name>
</gene>
<dbReference type="Pfam" id="PF01833">
    <property type="entry name" value="TIG"/>
    <property type="match status" value="2"/>
</dbReference>
<keyword evidence="8" id="KW-1185">Reference proteome</keyword>
<comment type="caution">
    <text evidence="2">Lacks conserved residue(s) required for the propagation of feature annotation.</text>
</comment>
<proteinExistence type="predicted"/>
<dbReference type="GO" id="GO:0005886">
    <property type="term" value="C:plasma membrane"/>
    <property type="evidence" value="ECO:0007669"/>
    <property type="project" value="TreeGrafter"/>
</dbReference>
<dbReference type="InterPro" id="IPR002909">
    <property type="entry name" value="IPT_dom"/>
</dbReference>
<dbReference type="GO" id="GO:0017154">
    <property type="term" value="F:semaphorin receptor activity"/>
    <property type="evidence" value="ECO:0007669"/>
    <property type="project" value="InterPro"/>
</dbReference>
<feature type="coiled-coil region" evidence="3">
    <location>
        <begin position="983"/>
        <end position="1010"/>
    </location>
</feature>
<dbReference type="InterPro" id="IPR031148">
    <property type="entry name" value="Plexin"/>
</dbReference>
<dbReference type="PANTHER" id="PTHR22625">
    <property type="entry name" value="PLEXIN"/>
    <property type="match status" value="1"/>
</dbReference>
<evidence type="ECO:0000256" key="5">
    <source>
        <dbReference type="SAM" id="SignalP"/>
    </source>
</evidence>